<proteinExistence type="predicted"/>
<accession>A0A4S4L3G7</accession>
<feature type="region of interest" description="Disordered" evidence="1">
    <location>
        <begin position="233"/>
        <end position="270"/>
    </location>
</feature>
<dbReference type="AlphaFoldDB" id="A0A4S4L3G7"/>
<sequence length="270" mass="29433">MLESSTCPESLTTSSSLTNNTASAKRTSHTVTVNMVTIGWTTWNPRMLSVSPGTRNVAIQPTGPSVTSWSSPIGQSVKETGEGGEGSRSGTSTASLSNQPRTQTVSPSDARGEPDLGTRLCCGRLVVGEETDKEEMAKKREKQKPHTKIRITRDERRKREMHGTLHLARAVHRVGLVGKAITGGGKGRTVTGCVCGRRRDGGKSVLNGVKVRDQEKEGWWKEGSKETRIARARMESDRGPDEHVRRGDGRALYRRSSTIDHPAHRGLLQT</sequence>
<evidence type="ECO:0000256" key="1">
    <source>
        <dbReference type="SAM" id="MobiDB-lite"/>
    </source>
</evidence>
<organism evidence="2 3">
    <name type="scientific">Bondarzewia mesenterica</name>
    <dbReference type="NCBI Taxonomy" id="1095465"/>
    <lineage>
        <taxon>Eukaryota</taxon>
        <taxon>Fungi</taxon>
        <taxon>Dikarya</taxon>
        <taxon>Basidiomycota</taxon>
        <taxon>Agaricomycotina</taxon>
        <taxon>Agaricomycetes</taxon>
        <taxon>Russulales</taxon>
        <taxon>Bondarzewiaceae</taxon>
        <taxon>Bondarzewia</taxon>
    </lineage>
</organism>
<evidence type="ECO:0000313" key="2">
    <source>
        <dbReference type="EMBL" id="THH04040.1"/>
    </source>
</evidence>
<dbReference type="Proteomes" id="UP000310158">
    <property type="component" value="Unassembled WGS sequence"/>
</dbReference>
<feature type="region of interest" description="Disordered" evidence="1">
    <location>
        <begin position="1"/>
        <end position="27"/>
    </location>
</feature>
<comment type="caution">
    <text evidence="2">The sequence shown here is derived from an EMBL/GenBank/DDBJ whole genome shotgun (WGS) entry which is preliminary data.</text>
</comment>
<gene>
    <name evidence="2" type="ORF">EW146_g10280</name>
</gene>
<feature type="compositionally biased region" description="Basic and acidic residues" evidence="1">
    <location>
        <begin position="233"/>
        <end position="263"/>
    </location>
</feature>
<protein>
    <submittedName>
        <fullName evidence="2">Uncharacterized protein</fullName>
    </submittedName>
</protein>
<keyword evidence="3" id="KW-1185">Reference proteome</keyword>
<dbReference type="EMBL" id="SGPL01001228">
    <property type="protein sequence ID" value="THH04040.1"/>
    <property type="molecule type" value="Genomic_DNA"/>
</dbReference>
<feature type="compositionally biased region" description="Low complexity" evidence="1">
    <location>
        <begin position="1"/>
        <end position="24"/>
    </location>
</feature>
<feature type="compositionally biased region" description="Polar residues" evidence="1">
    <location>
        <begin position="94"/>
        <end position="107"/>
    </location>
</feature>
<evidence type="ECO:0000313" key="3">
    <source>
        <dbReference type="Proteomes" id="UP000310158"/>
    </source>
</evidence>
<name>A0A4S4L3G7_9AGAM</name>
<reference evidence="2 3" key="1">
    <citation type="submission" date="2019-02" db="EMBL/GenBank/DDBJ databases">
        <title>Genome sequencing of the rare red list fungi Bondarzewia mesenterica.</title>
        <authorList>
            <person name="Buettner E."/>
            <person name="Kellner H."/>
        </authorList>
    </citation>
    <scope>NUCLEOTIDE SEQUENCE [LARGE SCALE GENOMIC DNA]</scope>
    <source>
        <strain evidence="2 3">DSM 108281</strain>
    </source>
</reference>
<feature type="region of interest" description="Disordered" evidence="1">
    <location>
        <begin position="54"/>
        <end position="117"/>
    </location>
</feature>
<feature type="compositionally biased region" description="Polar residues" evidence="1">
    <location>
        <begin position="54"/>
        <end position="78"/>
    </location>
</feature>